<evidence type="ECO:0000256" key="3">
    <source>
        <dbReference type="ARBA" id="ARBA00022692"/>
    </source>
</evidence>
<keyword evidence="3 6" id="KW-0812">Transmembrane</keyword>
<dbReference type="OrthoDB" id="430207at2759"/>
<dbReference type="EMBL" id="CAMXCT030001935">
    <property type="protein sequence ID" value="CAL4781614.1"/>
    <property type="molecule type" value="Genomic_DNA"/>
</dbReference>
<keyword evidence="9" id="KW-1185">Reference proteome</keyword>
<dbReference type="GO" id="GO:0016020">
    <property type="term" value="C:membrane"/>
    <property type="evidence" value="ECO:0007669"/>
    <property type="project" value="UniProtKB-SubCell"/>
</dbReference>
<sequence length="264" mass="29951">MSTAVYAVHAAQWAARQGASAPRREFFSQLRLKLRNARKVEIPFPTVHSESGWNVVYGTMLRQWEEEQARLLAKTWRGRVQALRETFSEIRPLMVSTASGFMVLTVSDVMVQKAVEKRKEIDVTRTTAMGLFGLGYAGFLQHFLYTRLWPLILQAARLSGSRAVAFQVLGDQGVYMPLMYLPIYYASKEMACAGQMIWETAMAGVQRCRENLMTDLQLCCCYWIPVQAITFGLIPLAARVFFMSMAGVVFQVGLQTVMLHRRSE</sequence>
<dbReference type="EMBL" id="CAMXCT010001935">
    <property type="protein sequence ID" value="CAI3994302.1"/>
    <property type="molecule type" value="Genomic_DNA"/>
</dbReference>
<evidence type="ECO:0000256" key="5">
    <source>
        <dbReference type="ARBA" id="ARBA00023136"/>
    </source>
</evidence>
<evidence type="ECO:0000256" key="1">
    <source>
        <dbReference type="ARBA" id="ARBA00004141"/>
    </source>
</evidence>
<comment type="similarity">
    <text evidence="2 6">Belongs to the peroxisomal membrane protein PXMP2/4 family.</text>
</comment>
<dbReference type="AlphaFoldDB" id="A0A9P1CNL1"/>
<evidence type="ECO:0000256" key="4">
    <source>
        <dbReference type="ARBA" id="ARBA00022989"/>
    </source>
</evidence>
<organism evidence="7">
    <name type="scientific">Cladocopium goreaui</name>
    <dbReference type="NCBI Taxonomy" id="2562237"/>
    <lineage>
        <taxon>Eukaryota</taxon>
        <taxon>Sar</taxon>
        <taxon>Alveolata</taxon>
        <taxon>Dinophyceae</taxon>
        <taxon>Suessiales</taxon>
        <taxon>Symbiodiniaceae</taxon>
        <taxon>Cladocopium</taxon>
    </lineage>
</organism>
<evidence type="ECO:0000256" key="2">
    <source>
        <dbReference type="ARBA" id="ARBA00006824"/>
    </source>
</evidence>
<dbReference type="Proteomes" id="UP001152797">
    <property type="component" value="Unassembled WGS sequence"/>
</dbReference>
<name>A0A9P1CNL1_9DINO</name>
<dbReference type="PANTHER" id="PTHR11266:SF21">
    <property type="entry name" value="ACT DOMAIN-CONTAINING PROTEIN"/>
    <property type="match status" value="1"/>
</dbReference>
<keyword evidence="4 6" id="KW-1133">Transmembrane helix</keyword>
<gene>
    <name evidence="7" type="ORF">C1SCF055_LOCUS20954</name>
</gene>
<dbReference type="InterPro" id="IPR007248">
    <property type="entry name" value="Mpv17_PMP22"/>
</dbReference>
<keyword evidence="5 6" id="KW-0472">Membrane</keyword>
<evidence type="ECO:0000256" key="6">
    <source>
        <dbReference type="RuleBase" id="RU363053"/>
    </source>
</evidence>
<evidence type="ECO:0000313" key="9">
    <source>
        <dbReference type="Proteomes" id="UP001152797"/>
    </source>
</evidence>
<protein>
    <submittedName>
        <fullName evidence="7">Uncharacterized protein</fullName>
    </submittedName>
</protein>
<reference evidence="8 9" key="2">
    <citation type="submission" date="2024-05" db="EMBL/GenBank/DDBJ databases">
        <authorList>
            <person name="Chen Y."/>
            <person name="Shah S."/>
            <person name="Dougan E. K."/>
            <person name="Thang M."/>
            <person name="Chan C."/>
        </authorList>
    </citation>
    <scope>NUCLEOTIDE SEQUENCE [LARGE SCALE GENOMIC DNA]</scope>
</reference>
<accession>A0A9P1CNL1</accession>
<feature type="transmembrane region" description="Helical" evidence="6">
    <location>
        <begin position="164"/>
        <end position="186"/>
    </location>
</feature>
<dbReference type="PANTHER" id="PTHR11266">
    <property type="entry name" value="PEROXISOMAL MEMBRANE PROTEIN 2, PXMP2 MPV17"/>
    <property type="match status" value="1"/>
</dbReference>
<proteinExistence type="inferred from homology"/>
<reference evidence="7" key="1">
    <citation type="submission" date="2022-10" db="EMBL/GenBank/DDBJ databases">
        <authorList>
            <person name="Chen Y."/>
            <person name="Dougan E. K."/>
            <person name="Chan C."/>
            <person name="Rhodes N."/>
            <person name="Thang M."/>
        </authorList>
    </citation>
    <scope>NUCLEOTIDE SEQUENCE</scope>
</reference>
<evidence type="ECO:0000313" key="8">
    <source>
        <dbReference type="EMBL" id="CAL4781614.1"/>
    </source>
</evidence>
<dbReference type="Pfam" id="PF04117">
    <property type="entry name" value="Mpv17_PMP22"/>
    <property type="match status" value="1"/>
</dbReference>
<comment type="subcellular location">
    <subcellularLocation>
        <location evidence="1">Membrane</location>
        <topology evidence="1">Multi-pass membrane protein</topology>
    </subcellularLocation>
</comment>
<comment type="caution">
    <text evidence="7">The sequence shown here is derived from an EMBL/GenBank/DDBJ whole genome shotgun (WGS) entry which is preliminary data.</text>
</comment>
<feature type="transmembrane region" description="Helical" evidence="6">
    <location>
        <begin position="216"/>
        <end position="234"/>
    </location>
</feature>
<dbReference type="GO" id="GO:0005737">
    <property type="term" value="C:cytoplasm"/>
    <property type="evidence" value="ECO:0007669"/>
    <property type="project" value="TreeGrafter"/>
</dbReference>
<dbReference type="EMBL" id="CAMXCT020001935">
    <property type="protein sequence ID" value="CAL1147677.1"/>
    <property type="molecule type" value="Genomic_DNA"/>
</dbReference>
<evidence type="ECO:0000313" key="7">
    <source>
        <dbReference type="EMBL" id="CAI3994302.1"/>
    </source>
</evidence>
<feature type="transmembrane region" description="Helical" evidence="6">
    <location>
        <begin position="123"/>
        <end position="144"/>
    </location>
</feature>